<feature type="compositionally biased region" description="Low complexity" evidence="3">
    <location>
        <begin position="1071"/>
        <end position="1080"/>
    </location>
</feature>
<dbReference type="Proteomes" id="UP000076552">
    <property type="component" value="Unassembled WGS sequence"/>
</dbReference>
<keyword evidence="5" id="KW-1185">Reference proteome</keyword>
<feature type="compositionally biased region" description="Low complexity" evidence="3">
    <location>
        <begin position="1166"/>
        <end position="1176"/>
    </location>
</feature>
<accession>A0A166V2K9</accession>
<feature type="compositionally biased region" description="Polar residues" evidence="3">
    <location>
        <begin position="638"/>
        <end position="648"/>
    </location>
</feature>
<dbReference type="GO" id="GO:0019903">
    <property type="term" value="F:protein phosphatase binding"/>
    <property type="evidence" value="ECO:0007669"/>
    <property type="project" value="InterPro"/>
</dbReference>
<reference evidence="4 5" key="1">
    <citation type="submission" date="2015-06" db="EMBL/GenBank/DDBJ databases">
        <title>Survival trade-offs in plant roots during colonization by closely related pathogenic and mutualistic fungi.</title>
        <authorList>
            <person name="Hacquard S."/>
            <person name="Kracher B."/>
            <person name="Hiruma K."/>
            <person name="Weinman A."/>
            <person name="Muench P."/>
            <person name="Garrido Oter R."/>
            <person name="Ver Loren van Themaat E."/>
            <person name="Dallerey J.-F."/>
            <person name="Damm U."/>
            <person name="Henrissat B."/>
            <person name="Lespinet O."/>
            <person name="Thon M."/>
            <person name="Kemen E."/>
            <person name="McHardy A.C."/>
            <person name="Schulze-Lefert P."/>
            <person name="O'Connell R.J."/>
        </authorList>
    </citation>
    <scope>NUCLEOTIDE SEQUENCE [LARGE SCALE GENOMIC DNA]</scope>
    <source>
        <strain evidence="4 5">0861</strain>
    </source>
</reference>
<evidence type="ECO:0000313" key="5">
    <source>
        <dbReference type="Proteomes" id="UP000076552"/>
    </source>
</evidence>
<feature type="compositionally biased region" description="Low complexity" evidence="3">
    <location>
        <begin position="1095"/>
        <end position="1119"/>
    </location>
</feature>
<comment type="caution">
    <text evidence="4">The sequence shown here is derived from an EMBL/GenBank/DDBJ whole genome shotgun (WGS) entry which is preliminary data.</text>
</comment>
<feature type="compositionally biased region" description="Basic and acidic residues" evidence="3">
    <location>
        <begin position="611"/>
        <end position="622"/>
    </location>
</feature>
<evidence type="ECO:0000256" key="3">
    <source>
        <dbReference type="SAM" id="MobiDB-lite"/>
    </source>
</evidence>
<feature type="compositionally biased region" description="Pro residues" evidence="3">
    <location>
        <begin position="705"/>
        <end position="723"/>
    </location>
</feature>
<feature type="compositionally biased region" description="Low complexity" evidence="3">
    <location>
        <begin position="542"/>
        <end position="559"/>
    </location>
</feature>
<dbReference type="PANTHER" id="PTHR12634">
    <property type="entry name" value="SIT4 YEAST -ASSOCIATING PROTEIN-RELATED"/>
    <property type="match status" value="1"/>
</dbReference>
<feature type="region of interest" description="Disordered" evidence="3">
    <location>
        <begin position="1067"/>
        <end position="1316"/>
    </location>
</feature>
<feature type="region of interest" description="Disordered" evidence="3">
    <location>
        <begin position="72"/>
        <end position="113"/>
    </location>
</feature>
<keyword evidence="2" id="KW-0131">Cell cycle</keyword>
<protein>
    <submittedName>
        <fullName evidence="4">SIT4 phosphatase-associated protein</fullName>
    </submittedName>
</protein>
<evidence type="ECO:0000313" key="4">
    <source>
        <dbReference type="EMBL" id="KZL74092.1"/>
    </source>
</evidence>
<feature type="region of interest" description="Disordered" evidence="3">
    <location>
        <begin position="951"/>
        <end position="1043"/>
    </location>
</feature>
<dbReference type="EMBL" id="LFIV01000036">
    <property type="protein sequence ID" value="KZL74092.1"/>
    <property type="molecule type" value="Genomic_DNA"/>
</dbReference>
<evidence type="ECO:0000256" key="2">
    <source>
        <dbReference type="ARBA" id="ARBA00023306"/>
    </source>
</evidence>
<organism evidence="4 5">
    <name type="scientific">Colletotrichum tofieldiae</name>
    <dbReference type="NCBI Taxonomy" id="708197"/>
    <lineage>
        <taxon>Eukaryota</taxon>
        <taxon>Fungi</taxon>
        <taxon>Dikarya</taxon>
        <taxon>Ascomycota</taxon>
        <taxon>Pezizomycotina</taxon>
        <taxon>Sordariomycetes</taxon>
        <taxon>Hypocreomycetidae</taxon>
        <taxon>Glomerellales</taxon>
        <taxon>Glomerellaceae</taxon>
        <taxon>Colletotrichum</taxon>
        <taxon>Colletotrichum spaethianum species complex</taxon>
    </lineage>
</organism>
<comment type="similarity">
    <text evidence="1">Belongs to the SAPS family.</text>
</comment>
<feature type="compositionally biased region" description="Acidic residues" evidence="3">
    <location>
        <begin position="1146"/>
        <end position="1161"/>
    </location>
</feature>
<feature type="compositionally biased region" description="Pro residues" evidence="3">
    <location>
        <begin position="1081"/>
        <end position="1094"/>
    </location>
</feature>
<feature type="region of interest" description="Disordered" evidence="3">
    <location>
        <begin position="498"/>
        <end position="748"/>
    </location>
</feature>
<dbReference type="InterPro" id="IPR007587">
    <property type="entry name" value="SAPS"/>
</dbReference>
<evidence type="ECO:0000256" key="1">
    <source>
        <dbReference type="ARBA" id="ARBA00006180"/>
    </source>
</evidence>
<feature type="compositionally biased region" description="Basic and acidic residues" evidence="3">
    <location>
        <begin position="1259"/>
        <end position="1275"/>
    </location>
</feature>
<dbReference type="PANTHER" id="PTHR12634:SF8">
    <property type="entry name" value="FIERY MOUNTAIN, ISOFORM D"/>
    <property type="match status" value="1"/>
</dbReference>
<feature type="compositionally biased region" description="Acidic residues" evidence="3">
    <location>
        <begin position="1034"/>
        <end position="1043"/>
    </location>
</feature>
<feature type="compositionally biased region" description="Acidic residues" evidence="3">
    <location>
        <begin position="1200"/>
        <end position="1213"/>
    </location>
</feature>
<gene>
    <name evidence="4" type="ORF">CT0861_09155</name>
</gene>
<proteinExistence type="inferred from homology"/>
<dbReference type="GO" id="GO:0005634">
    <property type="term" value="C:nucleus"/>
    <property type="evidence" value="ECO:0007669"/>
    <property type="project" value="TreeGrafter"/>
</dbReference>
<name>A0A166V2K9_9PEZI</name>
<sequence length="1316" mass="143488">MFWRFGGYANISTIDTILEKPDFTVEDLLDESDLIQELKQHNTKLIEYLREDNVLKTLLEYVVAPKLEPVATPEADEPVEETKGKGRLLPFSRPRASSRATDTDNEEEEQEKKRNRYAYVAAEVLSSDTWSIYEAMMENQPLIREFWQFLRRPTPLDPLQASYFTKVNEALFDKKTEEMVVLLKSLPDAVSDLLRHVECPMIMDLLLKIIALDRTEGGQGIVEWLYSQDVVPTLLSCLSPEHSWVVQTAAGDFIKAIITISANASQNEQQCIGPNELTRQLVSQPCVEQLIKYMLGGGNPLTVGVGIIIEVIRKNNSDYDPDVGTEANSVPSSRDPIYLGTLLRLFAQHVPDFVNLIMNTPVKKQRLESTFGEKIEPLGFDRFKTCELMAELLHCSNMGLLNEVGSEDLIASRDAERQRLRTEGKLTPTRGEEAPLSTDDLTMRIGHSSPEEGRRLEVTNISDDDGFEEVEPSREMNEDTSHEFVKAEEEIPVAAPAASSFLDRDEDDFVDEPLSSPRLNVADNKIKEQQFDDPDLVVAPLSPSKPKSAASEEVVAAVDSDSKADKETKPEVADVKSEVPAEKETATAETEKDAKPDADADKTTEDATVTKVEELSLDEKVDQSTLSEDNQKGDESDSSVVYTPSATESEGKPGPAETAPVVPDPPQHPEDIPAPLFSKSVADSGSKAVKEESNEERDSETAPAPDVPMAPPVPEVPEAPAPPGVDDGAEKEVSDLPPAVPQRPDPSTIKPVVGDYLKVQFVEHRVVPTILSFFFAYPWNNFLHNVVYDIVQQVFNGPMDRGYNPTLAVSLFEAADITTAIINGQLASDESQARMKTRMGYMGHLTLIAEEVVKFTERHPPELLSETVLERVMDPRWISYVEGALAETRERDNAILGGVRPEVALGNRAGMSGNGLAAVGLSGLGSSFSNSQGNTGSSALADAGLNGNTDLQESSGNGIGPFAISSGTLMSGFGSSSDEEDEGEEENEDDVNNEEDTTDGAGNDVGHEIEEVAEDNEEPVLVFQDDQETRGNELGDEESDEDMYMIRPSLGMMAWLRRTMNRDGFRAYTDPLSNSSSLNPPSIPPPPPPPPLNTPPSRARLQLAARLAMHQKNNAAAAASRDENGEGEKDDKAEPGEGERLTNPFADDEDDEENSSDEDNDGDHGTGAAATVTGAWGQPGHGSWWRGTGRQGQDPRFDGQDDSDEDDEDEEFGDFAMPEVESAPGTDPNDKSILKPLAVHPPQGGSGGKAFSGLWPFAGKKDGKDDKSDADKGPSDDAATGDDEKPVQAAVEAARRTSIEDPDDEEEVVVQKPSSL</sequence>
<feature type="compositionally biased region" description="Basic and acidic residues" evidence="3">
    <location>
        <begin position="560"/>
        <end position="605"/>
    </location>
</feature>
<dbReference type="STRING" id="708197.A0A166V2K9"/>
<feature type="compositionally biased region" description="Basic and acidic residues" evidence="3">
    <location>
        <begin position="1120"/>
        <end position="1140"/>
    </location>
</feature>
<dbReference type="Pfam" id="PF04499">
    <property type="entry name" value="SAPS"/>
    <property type="match status" value="1"/>
</dbReference>
<dbReference type="GO" id="GO:0019888">
    <property type="term" value="F:protein phosphatase regulator activity"/>
    <property type="evidence" value="ECO:0007669"/>
    <property type="project" value="TreeGrafter"/>
</dbReference>
<feature type="compositionally biased region" description="Acidic residues" evidence="3">
    <location>
        <begin position="977"/>
        <end position="998"/>
    </location>
</feature>
<dbReference type="GO" id="GO:0005829">
    <property type="term" value="C:cytosol"/>
    <property type="evidence" value="ECO:0007669"/>
    <property type="project" value="TreeGrafter"/>
</dbReference>